<evidence type="ECO:0000256" key="7">
    <source>
        <dbReference type="ARBA" id="ARBA00022840"/>
    </source>
</evidence>
<keyword evidence="3" id="KW-0597">Phosphoprotein</keyword>
<dbReference type="GO" id="GO:0005524">
    <property type="term" value="F:ATP binding"/>
    <property type="evidence" value="ECO:0007669"/>
    <property type="project" value="UniProtKB-KW"/>
</dbReference>
<keyword evidence="9" id="KW-0472">Membrane</keyword>
<proteinExistence type="predicted"/>
<keyword evidence="9" id="KW-0812">Transmembrane</keyword>
<feature type="domain" description="Histidine kinase" evidence="10">
    <location>
        <begin position="221"/>
        <end position="404"/>
    </location>
</feature>
<evidence type="ECO:0000259" key="10">
    <source>
        <dbReference type="PROSITE" id="PS50109"/>
    </source>
</evidence>
<keyword evidence="9" id="KW-1133">Transmembrane helix</keyword>
<dbReference type="InterPro" id="IPR050482">
    <property type="entry name" value="Sensor_HK_TwoCompSys"/>
</dbReference>
<dbReference type="InterPro" id="IPR036890">
    <property type="entry name" value="HATPase_C_sf"/>
</dbReference>
<dbReference type="SUPFAM" id="SSF55874">
    <property type="entry name" value="ATPase domain of HSP90 chaperone/DNA topoisomerase II/histidine kinase"/>
    <property type="match status" value="1"/>
</dbReference>
<dbReference type="RefSeq" id="WP_120746755.1">
    <property type="nucleotide sequence ID" value="NZ_RBAH01000005.1"/>
</dbReference>
<dbReference type="GO" id="GO:0000155">
    <property type="term" value="F:phosphorelay sensor kinase activity"/>
    <property type="evidence" value="ECO:0007669"/>
    <property type="project" value="InterPro"/>
</dbReference>
<accession>A0A3B0CKR6</accession>
<keyword evidence="5" id="KW-0547">Nucleotide-binding</keyword>
<keyword evidence="7" id="KW-0067">ATP-binding</keyword>
<comment type="catalytic activity">
    <reaction evidence="1">
        <text>ATP + protein L-histidine = ADP + protein N-phospho-L-histidine.</text>
        <dbReference type="EC" id="2.7.13.3"/>
    </reaction>
</comment>
<evidence type="ECO:0000256" key="6">
    <source>
        <dbReference type="ARBA" id="ARBA00022777"/>
    </source>
</evidence>
<evidence type="ECO:0000313" key="12">
    <source>
        <dbReference type="Proteomes" id="UP000282311"/>
    </source>
</evidence>
<dbReference type="CDD" id="cd16917">
    <property type="entry name" value="HATPase_UhpB-NarQ-NarX-like"/>
    <property type="match status" value="1"/>
</dbReference>
<dbReference type="Pfam" id="PF02518">
    <property type="entry name" value="HATPase_c"/>
    <property type="match status" value="1"/>
</dbReference>
<dbReference type="GO" id="GO:0046983">
    <property type="term" value="F:protein dimerization activity"/>
    <property type="evidence" value="ECO:0007669"/>
    <property type="project" value="InterPro"/>
</dbReference>
<gene>
    <name evidence="11" type="ORF">D7M11_08465</name>
</gene>
<dbReference type="Pfam" id="PF07730">
    <property type="entry name" value="HisKA_3"/>
    <property type="match status" value="1"/>
</dbReference>
<evidence type="ECO:0000256" key="1">
    <source>
        <dbReference type="ARBA" id="ARBA00000085"/>
    </source>
</evidence>
<evidence type="ECO:0000256" key="3">
    <source>
        <dbReference type="ARBA" id="ARBA00022553"/>
    </source>
</evidence>
<dbReference type="Gene3D" id="1.20.5.1930">
    <property type="match status" value="1"/>
</dbReference>
<dbReference type="GO" id="GO:0016020">
    <property type="term" value="C:membrane"/>
    <property type="evidence" value="ECO:0007669"/>
    <property type="project" value="InterPro"/>
</dbReference>
<reference evidence="11 12" key="1">
    <citation type="journal article" date="2007" name="Int. J. Syst. Evol. Microbiol.">
        <title>Paenibacillus ginsengarvi sp. nov., isolated from soil from ginseng cultivation.</title>
        <authorList>
            <person name="Yoon M.H."/>
            <person name="Ten L.N."/>
            <person name="Im W.T."/>
        </authorList>
    </citation>
    <scope>NUCLEOTIDE SEQUENCE [LARGE SCALE GENOMIC DNA]</scope>
    <source>
        <strain evidence="11 12">KCTC 13059</strain>
    </source>
</reference>
<dbReference type="PANTHER" id="PTHR24421:SF10">
    <property type="entry name" value="NITRATE_NITRITE SENSOR PROTEIN NARQ"/>
    <property type="match status" value="1"/>
</dbReference>
<evidence type="ECO:0000256" key="5">
    <source>
        <dbReference type="ARBA" id="ARBA00022741"/>
    </source>
</evidence>
<name>A0A3B0CKR6_9BACL</name>
<dbReference type="Gene3D" id="3.30.565.10">
    <property type="entry name" value="Histidine kinase-like ATPase, C-terminal domain"/>
    <property type="match status" value="1"/>
</dbReference>
<dbReference type="InterPro" id="IPR005467">
    <property type="entry name" value="His_kinase_dom"/>
</dbReference>
<feature type="transmembrane region" description="Helical" evidence="9">
    <location>
        <begin position="21"/>
        <end position="39"/>
    </location>
</feature>
<dbReference type="AlphaFoldDB" id="A0A3B0CKR6"/>
<feature type="transmembrane region" description="Helical" evidence="9">
    <location>
        <begin position="155"/>
        <end position="176"/>
    </location>
</feature>
<dbReference type="EC" id="2.7.13.3" evidence="2"/>
<evidence type="ECO:0000256" key="8">
    <source>
        <dbReference type="ARBA" id="ARBA00023012"/>
    </source>
</evidence>
<sequence>MYAIERNKAAKALKTRHWFDYAVIGIRSLGFLSGIHYILSNSDIFVNGRAIFAILDGLWFILLLYTLAYVASMGLILYRKLPRAFPVMAELGLSGAFFCLLEASSTGPFNFFNIPLVVIGYMSTGRLAVCSAAASIVAVPVLAACLWGIGGEAVINMITEFAVLYSIGFCFQHMIVSYRKMNEMNEFITKQNRTLEIYAKQIEALTLTEERNRLSRELHDTVGHTFATTVTGMDAVYYLIDVAPQEAKNNLRELLHVTRNGLDEVRRHIHRIAPEQEERPLKEVLSQIAREFALHTGTKFEAHTEGKEYAVSENVRLTLIRCLQESLTNANKHGKASAIRMKLTYSENFVEMKIADDGKGTGKLVEGFGLKAMSERMANLNGKLAVSSHSDCGTVIVCTIPMNKNSPTAATSEY</sequence>
<dbReference type="PANTHER" id="PTHR24421">
    <property type="entry name" value="NITRATE/NITRITE SENSOR PROTEIN NARX-RELATED"/>
    <property type="match status" value="1"/>
</dbReference>
<dbReference type="InterPro" id="IPR003594">
    <property type="entry name" value="HATPase_dom"/>
</dbReference>
<keyword evidence="12" id="KW-1185">Reference proteome</keyword>
<evidence type="ECO:0000256" key="2">
    <source>
        <dbReference type="ARBA" id="ARBA00012438"/>
    </source>
</evidence>
<evidence type="ECO:0000256" key="9">
    <source>
        <dbReference type="SAM" id="Phobius"/>
    </source>
</evidence>
<evidence type="ECO:0000256" key="4">
    <source>
        <dbReference type="ARBA" id="ARBA00022679"/>
    </source>
</evidence>
<organism evidence="11 12">
    <name type="scientific">Paenibacillus ginsengarvi</name>
    <dbReference type="NCBI Taxonomy" id="400777"/>
    <lineage>
        <taxon>Bacteria</taxon>
        <taxon>Bacillati</taxon>
        <taxon>Bacillota</taxon>
        <taxon>Bacilli</taxon>
        <taxon>Bacillales</taxon>
        <taxon>Paenibacillaceae</taxon>
        <taxon>Paenibacillus</taxon>
    </lineage>
</organism>
<keyword evidence="6 11" id="KW-0418">Kinase</keyword>
<dbReference type="Proteomes" id="UP000282311">
    <property type="component" value="Unassembled WGS sequence"/>
</dbReference>
<dbReference type="InterPro" id="IPR011712">
    <property type="entry name" value="Sig_transdc_His_kin_sub3_dim/P"/>
</dbReference>
<keyword evidence="4" id="KW-0808">Transferase</keyword>
<dbReference type="PROSITE" id="PS50109">
    <property type="entry name" value="HIS_KIN"/>
    <property type="match status" value="1"/>
</dbReference>
<feature type="transmembrane region" description="Helical" evidence="9">
    <location>
        <begin position="127"/>
        <end position="149"/>
    </location>
</feature>
<dbReference type="OrthoDB" id="9781904at2"/>
<protein>
    <recommendedName>
        <fullName evidence="2">histidine kinase</fullName>
        <ecNumber evidence="2">2.7.13.3</ecNumber>
    </recommendedName>
</protein>
<comment type="caution">
    <text evidence="11">The sequence shown here is derived from an EMBL/GenBank/DDBJ whole genome shotgun (WGS) entry which is preliminary data.</text>
</comment>
<feature type="transmembrane region" description="Helical" evidence="9">
    <location>
        <begin position="51"/>
        <end position="78"/>
    </location>
</feature>
<evidence type="ECO:0000313" key="11">
    <source>
        <dbReference type="EMBL" id="RKN85114.1"/>
    </source>
</evidence>
<dbReference type="EMBL" id="RBAH01000005">
    <property type="protein sequence ID" value="RKN85114.1"/>
    <property type="molecule type" value="Genomic_DNA"/>
</dbReference>
<keyword evidence="8" id="KW-0902">Two-component regulatory system</keyword>